<protein>
    <submittedName>
        <fullName evidence="2">Methyltransferase type 11</fullName>
    </submittedName>
</protein>
<dbReference type="GO" id="GO:0008757">
    <property type="term" value="F:S-adenosylmethionine-dependent methyltransferase activity"/>
    <property type="evidence" value="ECO:0007669"/>
    <property type="project" value="InterPro"/>
</dbReference>
<proteinExistence type="predicted"/>
<dbReference type="Proteomes" id="UP000192796">
    <property type="component" value="Unassembled WGS sequence"/>
</dbReference>
<accession>A0A1V9FZP8</accession>
<dbReference type="InterPro" id="IPR029063">
    <property type="entry name" value="SAM-dependent_MTases_sf"/>
</dbReference>
<evidence type="ECO:0000259" key="1">
    <source>
        <dbReference type="Pfam" id="PF08241"/>
    </source>
</evidence>
<keyword evidence="2" id="KW-0808">Transferase</keyword>
<comment type="caution">
    <text evidence="2">The sequence shown here is derived from an EMBL/GenBank/DDBJ whole genome shotgun (WGS) entry which is preliminary data.</text>
</comment>
<dbReference type="RefSeq" id="WP_081147505.1">
    <property type="nucleotide sequence ID" value="NZ_LVYD01000044.1"/>
</dbReference>
<dbReference type="InterPro" id="IPR013216">
    <property type="entry name" value="Methyltransf_11"/>
</dbReference>
<dbReference type="AlphaFoldDB" id="A0A1V9FZP8"/>
<dbReference type="STRING" id="1703345.A3860_23165"/>
<dbReference type="CDD" id="cd02440">
    <property type="entry name" value="AdoMet_MTases"/>
    <property type="match status" value="1"/>
</dbReference>
<feature type="domain" description="Methyltransferase type 11" evidence="1">
    <location>
        <begin position="46"/>
        <end position="130"/>
    </location>
</feature>
<dbReference type="Gene3D" id="3.40.50.150">
    <property type="entry name" value="Vaccinia Virus protein VP39"/>
    <property type="match status" value="1"/>
</dbReference>
<evidence type="ECO:0000313" key="2">
    <source>
        <dbReference type="EMBL" id="OQP63841.1"/>
    </source>
</evidence>
<dbReference type="SUPFAM" id="SSF53335">
    <property type="entry name" value="S-adenosyl-L-methionine-dependent methyltransferases"/>
    <property type="match status" value="1"/>
</dbReference>
<organism evidence="2 3">
    <name type="scientific">Niastella vici</name>
    <dbReference type="NCBI Taxonomy" id="1703345"/>
    <lineage>
        <taxon>Bacteria</taxon>
        <taxon>Pseudomonadati</taxon>
        <taxon>Bacteroidota</taxon>
        <taxon>Chitinophagia</taxon>
        <taxon>Chitinophagales</taxon>
        <taxon>Chitinophagaceae</taxon>
        <taxon>Niastella</taxon>
    </lineage>
</organism>
<dbReference type="EMBL" id="LVYD01000044">
    <property type="protein sequence ID" value="OQP63841.1"/>
    <property type="molecule type" value="Genomic_DNA"/>
</dbReference>
<sequence length="212" mass="24237">MLKTLPFNEHVAEYEDWFERYPFVFQSEVEAIRELLPFGKTIYGIEIALGTGKFSEALGIKEGVEPAANMRTLAIKWGIEVMDAEAEALPYKDNKYDFVLMVFCVSYFDDLHGAFKEAHRVLKNGGSLILGFIEKNSPIGKFYEARKPVSVFYKDANFYSVERILNELKRAGFRNLSFSQTLFHNLDDIKMLEPSMPGYGKGSFVIIKSNKK</sequence>
<evidence type="ECO:0000313" key="3">
    <source>
        <dbReference type="Proteomes" id="UP000192796"/>
    </source>
</evidence>
<dbReference type="OrthoDB" id="9795634at2"/>
<dbReference type="Pfam" id="PF08241">
    <property type="entry name" value="Methyltransf_11"/>
    <property type="match status" value="1"/>
</dbReference>
<gene>
    <name evidence="2" type="ORF">A3860_23165</name>
</gene>
<keyword evidence="3" id="KW-1185">Reference proteome</keyword>
<keyword evidence="2" id="KW-0489">Methyltransferase</keyword>
<reference evidence="2 3" key="1">
    <citation type="submission" date="2016-03" db="EMBL/GenBank/DDBJ databases">
        <title>Niastella vici sp. nov., isolated from farmland soil.</title>
        <authorList>
            <person name="Chen L."/>
            <person name="Wang D."/>
            <person name="Yang S."/>
            <person name="Wang G."/>
        </authorList>
    </citation>
    <scope>NUCLEOTIDE SEQUENCE [LARGE SCALE GENOMIC DNA]</scope>
    <source>
        <strain evidence="2 3">DJ57</strain>
    </source>
</reference>
<name>A0A1V9FZP8_9BACT</name>
<dbReference type="GO" id="GO:0032259">
    <property type="term" value="P:methylation"/>
    <property type="evidence" value="ECO:0007669"/>
    <property type="project" value="UniProtKB-KW"/>
</dbReference>